<evidence type="ECO:0000313" key="2">
    <source>
        <dbReference type="Proteomes" id="UP001234297"/>
    </source>
</evidence>
<sequence>MESGVCYRGGIPAFEALPSGVKSKGVLTVSASAIRSRYVASISIVRSQGMVNFCGSRQFGEKVKCGTLRSPATFVTVASAESSKCDFRSVATPLEPQSSAGKFLSDILKNHPHIFHVAAAEQLEHLAADRDDAVARREQSLGSPESCLHRRIAEMKEGECQIAIEEVMYMLVVRKFSEIDVPMVPRLSKCINNGRLDIWTTKDRELESIHSLDVLELIREHLSTILGWRGKSDVTDNWTTTQICRLQLGRIYAASIMYGYFLKSACLRHRLELNLSLTHVDLPPGHEIEHPLAERRPCSLGNLAVAGCPNDTISSLYQGSGRDRRTEKLKRYLMGFDPETLQRCAKLKSQEAVNLIEKHSWALFGEDNESGSIDSDEAIAVTFSSLKRLVLEAVAFGSFLWDVERAIAYILVAAIQVLRAPGIAISTILEHATDGVKSAFEYLLELLSDAVTSLISSAFDLLKETITGSISYAASAIGELIGKMQSSLEDFTKALPEILEGASEMIGTIAENLWDNYKDAIGYVMEKM</sequence>
<evidence type="ECO:0000313" key="1">
    <source>
        <dbReference type="EMBL" id="KAJ8646197.1"/>
    </source>
</evidence>
<proteinExistence type="predicted"/>
<gene>
    <name evidence="1" type="ORF">MRB53_007945</name>
</gene>
<organism evidence="1 2">
    <name type="scientific">Persea americana</name>
    <name type="common">Avocado</name>
    <dbReference type="NCBI Taxonomy" id="3435"/>
    <lineage>
        <taxon>Eukaryota</taxon>
        <taxon>Viridiplantae</taxon>
        <taxon>Streptophyta</taxon>
        <taxon>Embryophyta</taxon>
        <taxon>Tracheophyta</taxon>
        <taxon>Spermatophyta</taxon>
        <taxon>Magnoliopsida</taxon>
        <taxon>Magnoliidae</taxon>
        <taxon>Laurales</taxon>
        <taxon>Lauraceae</taxon>
        <taxon>Persea</taxon>
    </lineage>
</organism>
<name>A0ACC2MKB8_PERAE</name>
<dbReference type="Proteomes" id="UP001234297">
    <property type="component" value="Chromosome 2"/>
</dbReference>
<protein>
    <submittedName>
        <fullName evidence="1">Uncharacterized protein</fullName>
    </submittedName>
</protein>
<accession>A0ACC2MKB8</accession>
<dbReference type="EMBL" id="CM056810">
    <property type="protein sequence ID" value="KAJ8646197.1"/>
    <property type="molecule type" value="Genomic_DNA"/>
</dbReference>
<comment type="caution">
    <text evidence="1">The sequence shown here is derived from an EMBL/GenBank/DDBJ whole genome shotgun (WGS) entry which is preliminary data.</text>
</comment>
<reference evidence="1 2" key="1">
    <citation type="journal article" date="2022" name="Hortic Res">
        <title>A haplotype resolved chromosomal level avocado genome allows analysis of novel avocado genes.</title>
        <authorList>
            <person name="Nath O."/>
            <person name="Fletcher S.J."/>
            <person name="Hayward A."/>
            <person name="Shaw L.M."/>
            <person name="Masouleh A.K."/>
            <person name="Furtado A."/>
            <person name="Henry R.J."/>
            <person name="Mitter N."/>
        </authorList>
    </citation>
    <scope>NUCLEOTIDE SEQUENCE [LARGE SCALE GENOMIC DNA]</scope>
    <source>
        <strain evidence="2">cv. Hass</strain>
    </source>
</reference>
<keyword evidence="2" id="KW-1185">Reference proteome</keyword>